<reference evidence="5" key="1">
    <citation type="submission" date="2024-07" db="EMBL/GenBank/DDBJ databases">
        <authorList>
            <person name="Kim Y.J."/>
            <person name="Jeong J.Y."/>
        </authorList>
    </citation>
    <scope>NUCLEOTIDE SEQUENCE</scope>
    <source>
        <strain evidence="5">GIHE-MW2</strain>
    </source>
</reference>
<proteinExistence type="predicted"/>
<keyword evidence="2" id="KW-0408">Iron</keyword>
<evidence type="ECO:0000256" key="1">
    <source>
        <dbReference type="ARBA" id="ARBA00022723"/>
    </source>
</evidence>
<dbReference type="InterPro" id="IPR017900">
    <property type="entry name" value="4Fe4S_Fe_S_CS"/>
</dbReference>
<dbReference type="AlphaFoldDB" id="A0AAU8JJG1"/>
<dbReference type="PANTHER" id="PTHR43255:SF2">
    <property type="entry name" value="HETERODISULFIDE REDUCTASE RELATED PROTEIN"/>
    <property type="match status" value="1"/>
</dbReference>
<keyword evidence="3" id="KW-0411">Iron-sulfur</keyword>
<evidence type="ECO:0000259" key="4">
    <source>
        <dbReference type="Pfam" id="PF13183"/>
    </source>
</evidence>
<sequence length="208" mass="23201">MTINPTKETTKEATKTAKSKRKFVFGLKSDRQLDGDKMNPDFMQKVVEEGGIQAAIAACMQCGTCSGGCTNIDRMDMSPRTLILMVQRGEWEKVLQSNTLWMCSSCYICTTRCPRGVRPSDVIEAVKAIAIRQGIENDSTRFNQIFVDLVEKRGILFEPELMQRYGGLKAMIDQAPLGIQLALKGKMSPLPDTIKDPKTFKQALEKAK</sequence>
<feature type="domain" description="4Fe-4S ferredoxin-type" evidence="4">
    <location>
        <begin position="57"/>
        <end position="117"/>
    </location>
</feature>
<evidence type="ECO:0000256" key="2">
    <source>
        <dbReference type="ARBA" id="ARBA00023004"/>
    </source>
</evidence>
<dbReference type="InterPro" id="IPR009051">
    <property type="entry name" value="Helical_ferredxn"/>
</dbReference>
<dbReference type="GO" id="GO:0051536">
    <property type="term" value="F:iron-sulfur cluster binding"/>
    <property type="evidence" value="ECO:0007669"/>
    <property type="project" value="UniProtKB-KW"/>
</dbReference>
<dbReference type="GO" id="GO:0046872">
    <property type="term" value="F:metal ion binding"/>
    <property type="evidence" value="ECO:0007669"/>
    <property type="project" value="UniProtKB-KW"/>
</dbReference>
<accession>A0AAU8JJG1</accession>
<keyword evidence="1" id="KW-0479">Metal-binding</keyword>
<evidence type="ECO:0000256" key="3">
    <source>
        <dbReference type="ARBA" id="ARBA00023014"/>
    </source>
</evidence>
<dbReference type="EMBL" id="CP159837">
    <property type="protein sequence ID" value="XCM39450.1"/>
    <property type="molecule type" value="Genomic_DNA"/>
</dbReference>
<dbReference type="Gene3D" id="1.10.1060.10">
    <property type="entry name" value="Alpha-helical ferredoxin"/>
    <property type="match status" value="1"/>
</dbReference>
<dbReference type="InterPro" id="IPR017896">
    <property type="entry name" value="4Fe4S_Fe-S-bd"/>
</dbReference>
<gene>
    <name evidence="5" type="ORF">ABWT76_002382</name>
</gene>
<dbReference type="PROSITE" id="PS00198">
    <property type="entry name" value="4FE4S_FER_1"/>
    <property type="match status" value="1"/>
</dbReference>
<evidence type="ECO:0000313" key="5">
    <source>
        <dbReference type="EMBL" id="XCM39450.1"/>
    </source>
</evidence>
<dbReference type="Pfam" id="PF13183">
    <property type="entry name" value="Fer4_8"/>
    <property type="match status" value="1"/>
</dbReference>
<dbReference type="InterPro" id="IPR051460">
    <property type="entry name" value="HdrC_iron-sulfur_subunit"/>
</dbReference>
<protein>
    <submittedName>
        <fullName evidence="5">4Fe-4S dicluster domain-containing protein</fullName>
    </submittedName>
</protein>
<dbReference type="SUPFAM" id="SSF46548">
    <property type="entry name" value="alpha-helical ferredoxin"/>
    <property type="match status" value="1"/>
</dbReference>
<dbReference type="RefSeq" id="WP_354636171.1">
    <property type="nucleotide sequence ID" value="NZ_CP159837.1"/>
</dbReference>
<name>A0AAU8JJG1_9CYAN</name>
<dbReference type="GO" id="GO:0005886">
    <property type="term" value="C:plasma membrane"/>
    <property type="evidence" value="ECO:0007669"/>
    <property type="project" value="TreeGrafter"/>
</dbReference>
<dbReference type="PANTHER" id="PTHR43255">
    <property type="entry name" value="IRON-SULFUR-BINDING OXIDOREDUCTASE FADF-RELATED-RELATED"/>
    <property type="match status" value="1"/>
</dbReference>
<organism evidence="5">
    <name type="scientific">Planktothricoides raciborskii GIHE-MW2</name>
    <dbReference type="NCBI Taxonomy" id="2792601"/>
    <lineage>
        <taxon>Bacteria</taxon>
        <taxon>Bacillati</taxon>
        <taxon>Cyanobacteriota</taxon>
        <taxon>Cyanophyceae</taxon>
        <taxon>Oscillatoriophycideae</taxon>
        <taxon>Oscillatoriales</taxon>
        <taxon>Oscillatoriaceae</taxon>
        <taxon>Planktothricoides</taxon>
    </lineage>
</organism>